<feature type="domain" description="HTH crp-type" evidence="1">
    <location>
        <begin position="151"/>
        <end position="223"/>
    </location>
</feature>
<sequence length="248" mass="27865">MIPNDIRSSVVWPCILSEGLTNALLDKAQFFESFNEMGYNKSGSVPKGVVYVLSGATAVYFHSSPKDCSYVGLLASTSWLGASGFQDNLFQDLTIEYEPIVDLSFVLFNYSDIEDICERQPECHKWLFSCSRQMSFNLFQFNFLQNYSVKQRIIYSLFYLLAKTQTPLKGSFPSLAVSQTVLAIASGVGRPRVNQVIKGLSDEGLVSFESRKTTFLDLEGLAQKLDGIEFTIYDPVSIVLTRYQKDKP</sequence>
<name>A0A420E6C1_9ALTE</name>
<dbReference type="EMBL" id="RAQO01000012">
    <property type="protein sequence ID" value="RKF13256.1"/>
    <property type="molecule type" value="Genomic_DNA"/>
</dbReference>
<keyword evidence="3" id="KW-1185">Reference proteome</keyword>
<dbReference type="InterPro" id="IPR014710">
    <property type="entry name" value="RmlC-like_jellyroll"/>
</dbReference>
<dbReference type="Pfam" id="PF13545">
    <property type="entry name" value="HTH_Crp_2"/>
    <property type="match status" value="1"/>
</dbReference>
<protein>
    <submittedName>
        <fullName evidence="2">Crp/Fnr family transcriptional regulator</fullName>
    </submittedName>
</protein>
<proteinExistence type="predicted"/>
<dbReference type="GO" id="GO:0003677">
    <property type="term" value="F:DNA binding"/>
    <property type="evidence" value="ECO:0007669"/>
    <property type="project" value="InterPro"/>
</dbReference>
<dbReference type="Gene3D" id="2.60.120.10">
    <property type="entry name" value="Jelly Rolls"/>
    <property type="match status" value="1"/>
</dbReference>
<evidence type="ECO:0000259" key="1">
    <source>
        <dbReference type="Pfam" id="PF13545"/>
    </source>
</evidence>
<accession>A0A420E6C1</accession>
<dbReference type="InterPro" id="IPR036390">
    <property type="entry name" value="WH_DNA-bd_sf"/>
</dbReference>
<dbReference type="Proteomes" id="UP000286482">
    <property type="component" value="Unassembled WGS sequence"/>
</dbReference>
<dbReference type="RefSeq" id="WP_120356669.1">
    <property type="nucleotide sequence ID" value="NZ_RAQO01000012.1"/>
</dbReference>
<comment type="caution">
    <text evidence="2">The sequence shown here is derived from an EMBL/GenBank/DDBJ whole genome shotgun (WGS) entry which is preliminary data.</text>
</comment>
<dbReference type="GO" id="GO:0006355">
    <property type="term" value="P:regulation of DNA-templated transcription"/>
    <property type="evidence" value="ECO:0007669"/>
    <property type="project" value="InterPro"/>
</dbReference>
<evidence type="ECO:0000313" key="2">
    <source>
        <dbReference type="EMBL" id="RKF13256.1"/>
    </source>
</evidence>
<reference evidence="2 3" key="1">
    <citation type="submission" date="2018-09" db="EMBL/GenBank/DDBJ databases">
        <authorList>
            <person name="Wang Z."/>
        </authorList>
    </citation>
    <scope>NUCLEOTIDE SEQUENCE [LARGE SCALE GENOMIC DNA]</scope>
    <source>
        <strain evidence="2 3">ALS 81</strain>
    </source>
</reference>
<dbReference type="SUPFAM" id="SSF46785">
    <property type="entry name" value="Winged helix' DNA-binding domain"/>
    <property type="match status" value="1"/>
</dbReference>
<dbReference type="InterPro" id="IPR012318">
    <property type="entry name" value="HTH_CRP"/>
</dbReference>
<dbReference type="OrthoDB" id="6213632at2"/>
<evidence type="ECO:0000313" key="3">
    <source>
        <dbReference type="Proteomes" id="UP000286482"/>
    </source>
</evidence>
<gene>
    <name evidence="2" type="ORF">DBZ36_19555</name>
</gene>
<organism evidence="2 3">
    <name type="scientific">Alginatibacterium sediminis</name>
    <dbReference type="NCBI Taxonomy" id="2164068"/>
    <lineage>
        <taxon>Bacteria</taxon>
        <taxon>Pseudomonadati</taxon>
        <taxon>Pseudomonadota</taxon>
        <taxon>Gammaproteobacteria</taxon>
        <taxon>Alteromonadales</taxon>
        <taxon>Alteromonadaceae</taxon>
        <taxon>Alginatibacterium</taxon>
    </lineage>
</organism>
<dbReference type="AlphaFoldDB" id="A0A420E6C1"/>